<dbReference type="AlphaFoldDB" id="A0A4C1YQS3"/>
<evidence type="ECO:0000313" key="2">
    <source>
        <dbReference type="EMBL" id="GBP77510.1"/>
    </source>
</evidence>
<accession>A0A4C1YQS3</accession>
<sequence length="98" mass="10813">MRSSERAAWVGANPLFVLTSPTNGSRHEVAHAHREDSGGDGDTATRELTYLSGNDLDSKLQLMRNSTSFSALAPAPIIIRARHRDRRADWRARDSPDA</sequence>
<dbReference type="EMBL" id="BGZK01001334">
    <property type="protein sequence ID" value="GBP77510.1"/>
    <property type="molecule type" value="Genomic_DNA"/>
</dbReference>
<evidence type="ECO:0000256" key="1">
    <source>
        <dbReference type="SAM" id="MobiDB-lite"/>
    </source>
</evidence>
<reference evidence="2 3" key="1">
    <citation type="journal article" date="2019" name="Commun. Biol.">
        <title>The bagworm genome reveals a unique fibroin gene that provides high tensile strength.</title>
        <authorList>
            <person name="Kono N."/>
            <person name="Nakamura H."/>
            <person name="Ohtoshi R."/>
            <person name="Tomita M."/>
            <person name="Numata K."/>
            <person name="Arakawa K."/>
        </authorList>
    </citation>
    <scope>NUCLEOTIDE SEQUENCE [LARGE SCALE GENOMIC DNA]</scope>
</reference>
<feature type="region of interest" description="Disordered" evidence="1">
    <location>
        <begin position="20"/>
        <end position="44"/>
    </location>
</feature>
<protein>
    <submittedName>
        <fullName evidence="2">Uncharacterized protein</fullName>
    </submittedName>
</protein>
<proteinExistence type="predicted"/>
<name>A0A4C1YQS3_EUMVA</name>
<keyword evidence="3" id="KW-1185">Reference proteome</keyword>
<evidence type="ECO:0000313" key="3">
    <source>
        <dbReference type="Proteomes" id="UP000299102"/>
    </source>
</evidence>
<gene>
    <name evidence="2" type="ORF">EVAR_98963_1</name>
</gene>
<dbReference type="Proteomes" id="UP000299102">
    <property type="component" value="Unassembled WGS sequence"/>
</dbReference>
<comment type="caution">
    <text evidence="2">The sequence shown here is derived from an EMBL/GenBank/DDBJ whole genome shotgun (WGS) entry which is preliminary data.</text>
</comment>
<organism evidence="2 3">
    <name type="scientific">Eumeta variegata</name>
    <name type="common">Bagworm moth</name>
    <name type="synonym">Eumeta japonica</name>
    <dbReference type="NCBI Taxonomy" id="151549"/>
    <lineage>
        <taxon>Eukaryota</taxon>
        <taxon>Metazoa</taxon>
        <taxon>Ecdysozoa</taxon>
        <taxon>Arthropoda</taxon>
        <taxon>Hexapoda</taxon>
        <taxon>Insecta</taxon>
        <taxon>Pterygota</taxon>
        <taxon>Neoptera</taxon>
        <taxon>Endopterygota</taxon>
        <taxon>Lepidoptera</taxon>
        <taxon>Glossata</taxon>
        <taxon>Ditrysia</taxon>
        <taxon>Tineoidea</taxon>
        <taxon>Psychidae</taxon>
        <taxon>Oiketicinae</taxon>
        <taxon>Eumeta</taxon>
    </lineage>
</organism>
<feature type="compositionally biased region" description="Basic and acidic residues" evidence="1">
    <location>
        <begin position="25"/>
        <end position="37"/>
    </location>
</feature>